<proteinExistence type="predicted"/>
<feature type="signal peptide" evidence="1">
    <location>
        <begin position="1"/>
        <end position="18"/>
    </location>
</feature>
<dbReference type="EMBL" id="GBRH01203565">
    <property type="protein sequence ID" value="JAD94330.1"/>
    <property type="molecule type" value="Transcribed_RNA"/>
</dbReference>
<reference evidence="2" key="2">
    <citation type="journal article" date="2015" name="Data Brief">
        <title>Shoot transcriptome of the giant reed, Arundo donax.</title>
        <authorList>
            <person name="Barrero R.A."/>
            <person name="Guerrero F.D."/>
            <person name="Moolhuijzen P."/>
            <person name="Goolsby J.A."/>
            <person name="Tidwell J."/>
            <person name="Bellgard S.E."/>
            <person name="Bellgard M.I."/>
        </authorList>
    </citation>
    <scope>NUCLEOTIDE SEQUENCE</scope>
    <source>
        <tissue evidence="2">Shoot tissue taken approximately 20 cm above the soil surface</tissue>
    </source>
</reference>
<accession>A0A0A9E8U1</accession>
<feature type="chain" id="PRO_5002064205" evidence="1">
    <location>
        <begin position="19"/>
        <end position="143"/>
    </location>
</feature>
<sequence length="143" mass="15216">MAGHQFGVKHALAVLLGALDLGDPVLDLSADVAGEAGCTEGVRAAAAGMVHVRRWHVVKADLADRGLTTRVFTSGKGRSRRCRRGGGAGALNYGKSSRRLRNFIGGHIKLWRVRGRLCRSSRHGGGGNNHLLELEFRGVVLVG</sequence>
<protein>
    <submittedName>
        <fullName evidence="2">Uncharacterized protein</fullName>
    </submittedName>
</protein>
<dbReference type="AlphaFoldDB" id="A0A0A9E8U1"/>
<name>A0A0A9E8U1_ARUDO</name>
<evidence type="ECO:0000256" key="1">
    <source>
        <dbReference type="SAM" id="SignalP"/>
    </source>
</evidence>
<keyword evidence="1" id="KW-0732">Signal</keyword>
<evidence type="ECO:0000313" key="2">
    <source>
        <dbReference type="EMBL" id="JAD94330.1"/>
    </source>
</evidence>
<organism evidence="2">
    <name type="scientific">Arundo donax</name>
    <name type="common">Giant reed</name>
    <name type="synonym">Donax arundinaceus</name>
    <dbReference type="NCBI Taxonomy" id="35708"/>
    <lineage>
        <taxon>Eukaryota</taxon>
        <taxon>Viridiplantae</taxon>
        <taxon>Streptophyta</taxon>
        <taxon>Embryophyta</taxon>
        <taxon>Tracheophyta</taxon>
        <taxon>Spermatophyta</taxon>
        <taxon>Magnoliopsida</taxon>
        <taxon>Liliopsida</taxon>
        <taxon>Poales</taxon>
        <taxon>Poaceae</taxon>
        <taxon>PACMAD clade</taxon>
        <taxon>Arundinoideae</taxon>
        <taxon>Arundineae</taxon>
        <taxon>Arundo</taxon>
    </lineage>
</organism>
<reference evidence="2" key="1">
    <citation type="submission" date="2014-09" db="EMBL/GenBank/DDBJ databases">
        <authorList>
            <person name="Magalhaes I.L.F."/>
            <person name="Oliveira U."/>
            <person name="Santos F.R."/>
            <person name="Vidigal T.H.D.A."/>
            <person name="Brescovit A.D."/>
            <person name="Santos A.J."/>
        </authorList>
    </citation>
    <scope>NUCLEOTIDE SEQUENCE</scope>
    <source>
        <tissue evidence="2">Shoot tissue taken approximately 20 cm above the soil surface</tissue>
    </source>
</reference>